<dbReference type="PIRSF" id="PIRSF005956">
    <property type="entry name" value="BtpA"/>
    <property type="match status" value="1"/>
</dbReference>
<keyword evidence="3" id="KW-1185">Reference proteome</keyword>
<dbReference type="Pfam" id="PF03437">
    <property type="entry name" value="BtpA"/>
    <property type="match status" value="1"/>
</dbReference>
<evidence type="ECO:0000256" key="1">
    <source>
        <dbReference type="ARBA" id="ARBA00006007"/>
    </source>
</evidence>
<dbReference type="InterPro" id="IPR013785">
    <property type="entry name" value="Aldolase_TIM"/>
</dbReference>
<dbReference type="Proteomes" id="UP000265926">
    <property type="component" value="Unassembled WGS sequence"/>
</dbReference>
<sequence length="262" mass="28313">MELNKTIIGMVHVGALPGTPRNDRSLAQMIADALADAQVLQEEGVGAIMIENMHDRPYLNREVGPEIVASMTAIACALRSLIKIPLGIQILAGANKAALAVALAAGFDFIRAEGFVFGHLADEGMMNSDAGELLRYRKHIGAERVKIFTDIKKKHSSHAVSADVSIAETAKAAGFFLSDGVIVTGSSTGEKPSLKELKEVRRSVKIPVLIGSGIDAGNIHEYWSWADGFIVGSSLKKDGNWENKVERERVKHFIKTINQLSK</sequence>
<gene>
    <name evidence="2" type="ORF">D1614_08550</name>
</gene>
<dbReference type="InterPro" id="IPR005137">
    <property type="entry name" value="BtpA"/>
</dbReference>
<dbReference type="Gene3D" id="3.20.20.70">
    <property type="entry name" value="Aldolase class I"/>
    <property type="match status" value="1"/>
</dbReference>
<comment type="similarity">
    <text evidence="1">Belongs to the BtpA family.</text>
</comment>
<protein>
    <submittedName>
        <fullName evidence="2">BtpA family membrane complex biogenesis protein</fullName>
    </submittedName>
</protein>
<comment type="caution">
    <text evidence="2">The sequence shown here is derived from an EMBL/GenBank/DDBJ whole genome shotgun (WGS) entry which is preliminary data.</text>
</comment>
<accession>A0A399SWX8</accession>
<organism evidence="2 3">
    <name type="scientific">Maribellus luteus</name>
    <dbReference type="NCBI Taxonomy" id="2305463"/>
    <lineage>
        <taxon>Bacteria</taxon>
        <taxon>Pseudomonadati</taxon>
        <taxon>Bacteroidota</taxon>
        <taxon>Bacteroidia</taxon>
        <taxon>Marinilabiliales</taxon>
        <taxon>Prolixibacteraceae</taxon>
        <taxon>Maribellus</taxon>
    </lineage>
</organism>
<dbReference type="OrthoDB" id="9791357at2"/>
<reference evidence="2 3" key="1">
    <citation type="submission" date="2018-08" db="EMBL/GenBank/DDBJ databases">
        <title>Pallidiluteibacterium maritimus gen. nov., sp. nov., isolated from coastal sediment.</title>
        <authorList>
            <person name="Zhou L.Y."/>
        </authorList>
    </citation>
    <scope>NUCLEOTIDE SEQUENCE [LARGE SCALE GENOMIC DNA]</scope>
    <source>
        <strain evidence="2 3">XSD2</strain>
    </source>
</reference>
<dbReference type="SUPFAM" id="SSF51366">
    <property type="entry name" value="Ribulose-phoshate binding barrel"/>
    <property type="match status" value="1"/>
</dbReference>
<dbReference type="NCBIfam" id="TIGR00259">
    <property type="entry name" value="thylakoid_BtpA"/>
    <property type="match status" value="1"/>
</dbReference>
<dbReference type="PANTHER" id="PTHR21381:SF3">
    <property type="entry name" value="SGC REGION PROTEIN SGCQ-RELATED"/>
    <property type="match status" value="1"/>
</dbReference>
<dbReference type="PANTHER" id="PTHR21381">
    <property type="entry name" value="ZGC:162297"/>
    <property type="match status" value="1"/>
</dbReference>
<dbReference type="RefSeq" id="WP_119437496.1">
    <property type="nucleotide sequence ID" value="NZ_QWGR01000004.1"/>
</dbReference>
<dbReference type="InterPro" id="IPR011060">
    <property type="entry name" value="RibuloseP-bd_barrel"/>
</dbReference>
<dbReference type="AlphaFoldDB" id="A0A399SWX8"/>
<proteinExistence type="inferred from homology"/>
<dbReference type="EMBL" id="QWGR01000004">
    <property type="protein sequence ID" value="RIJ48576.1"/>
    <property type="molecule type" value="Genomic_DNA"/>
</dbReference>
<name>A0A399SWX8_9BACT</name>
<dbReference type="CDD" id="cd04722">
    <property type="entry name" value="TIM_phosphate_binding"/>
    <property type="match status" value="1"/>
</dbReference>
<evidence type="ECO:0000313" key="2">
    <source>
        <dbReference type="EMBL" id="RIJ48576.1"/>
    </source>
</evidence>
<evidence type="ECO:0000313" key="3">
    <source>
        <dbReference type="Proteomes" id="UP000265926"/>
    </source>
</evidence>